<dbReference type="Proteomes" id="UP000230423">
    <property type="component" value="Unassembled WGS sequence"/>
</dbReference>
<feature type="non-terminal residue" evidence="2">
    <location>
        <position position="99"/>
    </location>
</feature>
<keyword evidence="3" id="KW-1185">Reference proteome</keyword>
<organism evidence="2 3">
    <name type="scientific">Teladorsagia circumcincta</name>
    <name type="common">Brown stomach worm</name>
    <name type="synonym">Ostertagia circumcincta</name>
    <dbReference type="NCBI Taxonomy" id="45464"/>
    <lineage>
        <taxon>Eukaryota</taxon>
        <taxon>Metazoa</taxon>
        <taxon>Ecdysozoa</taxon>
        <taxon>Nematoda</taxon>
        <taxon>Chromadorea</taxon>
        <taxon>Rhabditida</taxon>
        <taxon>Rhabditina</taxon>
        <taxon>Rhabditomorpha</taxon>
        <taxon>Strongyloidea</taxon>
        <taxon>Trichostrongylidae</taxon>
        <taxon>Teladorsagia</taxon>
    </lineage>
</organism>
<accession>A0A2G9T3X7</accession>
<evidence type="ECO:0008006" key="4">
    <source>
        <dbReference type="Google" id="ProtNLM"/>
    </source>
</evidence>
<feature type="compositionally biased region" description="Polar residues" evidence="1">
    <location>
        <begin position="64"/>
        <end position="75"/>
    </location>
</feature>
<evidence type="ECO:0000313" key="3">
    <source>
        <dbReference type="Proteomes" id="UP000230423"/>
    </source>
</evidence>
<protein>
    <recommendedName>
        <fullName evidence="4">MEIS N-terminal domain-containing protein</fullName>
    </recommendedName>
</protein>
<sequence>MNVFYRPDCSWTVQATASLATSTADQHHGSSGYDMYIGEYCQQIVAYPQHPSDPPQSAGRDTPQRSSSGKTSAQQAKKRGIFPKPATNILRAWLFQHLT</sequence>
<proteinExistence type="predicted"/>
<evidence type="ECO:0000313" key="2">
    <source>
        <dbReference type="EMBL" id="PIO52628.1"/>
    </source>
</evidence>
<dbReference type="AlphaFoldDB" id="A0A2G9T3X7"/>
<reference evidence="2 3" key="1">
    <citation type="submission" date="2015-09" db="EMBL/GenBank/DDBJ databases">
        <title>Draft genome of the parasitic nematode Teladorsagia circumcincta isolate WARC Sus (inbred).</title>
        <authorList>
            <person name="Mitreva M."/>
        </authorList>
    </citation>
    <scope>NUCLEOTIDE SEQUENCE [LARGE SCALE GENOMIC DNA]</scope>
    <source>
        <strain evidence="2 3">S</strain>
    </source>
</reference>
<dbReference type="OrthoDB" id="10056939at2759"/>
<evidence type="ECO:0000256" key="1">
    <source>
        <dbReference type="SAM" id="MobiDB-lite"/>
    </source>
</evidence>
<dbReference type="EMBL" id="KZ427677">
    <property type="protein sequence ID" value="PIO52628.1"/>
    <property type="molecule type" value="Genomic_DNA"/>
</dbReference>
<gene>
    <name evidence="2" type="ORF">TELCIR_26063</name>
</gene>
<dbReference type="Gene3D" id="1.10.10.60">
    <property type="entry name" value="Homeodomain-like"/>
    <property type="match status" value="1"/>
</dbReference>
<feature type="region of interest" description="Disordered" evidence="1">
    <location>
        <begin position="47"/>
        <end position="84"/>
    </location>
</feature>
<name>A0A2G9T3X7_TELCI</name>